<keyword evidence="10" id="KW-0255">Endonuclease</keyword>
<dbReference type="GO" id="GO:0003677">
    <property type="term" value="F:DNA binding"/>
    <property type="evidence" value="ECO:0007669"/>
    <property type="project" value="InterPro"/>
</dbReference>
<organism evidence="10 11">
    <name type="scientific">Paenibacillus rhizosphaerae</name>
    <dbReference type="NCBI Taxonomy" id="297318"/>
    <lineage>
        <taxon>Bacteria</taxon>
        <taxon>Bacillati</taxon>
        <taxon>Bacillota</taxon>
        <taxon>Bacilli</taxon>
        <taxon>Bacillales</taxon>
        <taxon>Paenibacillaceae</taxon>
        <taxon>Paenibacillus</taxon>
    </lineage>
</organism>
<dbReference type="InterPro" id="IPR018246">
    <property type="entry name" value="AP_endonuc_F2_Zn_BS"/>
</dbReference>
<dbReference type="SMART" id="SM00518">
    <property type="entry name" value="AP2Ec"/>
    <property type="match status" value="1"/>
</dbReference>
<dbReference type="PROSITE" id="PS00730">
    <property type="entry name" value="AP_NUCLEASE_F2_2"/>
    <property type="match status" value="1"/>
</dbReference>
<keyword evidence="7" id="KW-0862">Zinc</keyword>
<dbReference type="InterPro" id="IPR001719">
    <property type="entry name" value="AP_endonuc_2"/>
</dbReference>
<comment type="cofactor">
    <cofactor evidence="1">
        <name>Zn(2+)</name>
        <dbReference type="ChEBI" id="CHEBI:29105"/>
    </cofactor>
</comment>
<evidence type="ECO:0000256" key="6">
    <source>
        <dbReference type="ARBA" id="ARBA00022801"/>
    </source>
</evidence>
<dbReference type="SUPFAM" id="SSF51658">
    <property type="entry name" value="Xylose isomerase-like"/>
    <property type="match status" value="1"/>
</dbReference>
<keyword evidence="6" id="KW-0378">Hydrolase</keyword>
<keyword evidence="3" id="KW-0540">Nuclease</keyword>
<dbReference type="InterPro" id="IPR013022">
    <property type="entry name" value="Xyl_isomerase-like_TIM-brl"/>
</dbReference>
<comment type="similarity">
    <text evidence="2">Belongs to the AP endonuclease 2 family.</text>
</comment>
<keyword evidence="11" id="KW-1185">Reference proteome</keyword>
<evidence type="ECO:0000256" key="7">
    <source>
        <dbReference type="ARBA" id="ARBA00022833"/>
    </source>
</evidence>
<evidence type="ECO:0000313" key="11">
    <source>
        <dbReference type="Proteomes" id="UP000187172"/>
    </source>
</evidence>
<dbReference type="AlphaFoldDB" id="A0A1R1EPB9"/>
<dbReference type="PROSITE" id="PS00731">
    <property type="entry name" value="AP_NUCLEASE_F2_3"/>
    <property type="match status" value="1"/>
</dbReference>
<proteinExistence type="inferred from homology"/>
<evidence type="ECO:0000256" key="3">
    <source>
        <dbReference type="ARBA" id="ARBA00022722"/>
    </source>
</evidence>
<dbReference type="GO" id="GO:0008270">
    <property type="term" value="F:zinc ion binding"/>
    <property type="evidence" value="ECO:0007669"/>
    <property type="project" value="InterPro"/>
</dbReference>
<dbReference type="Proteomes" id="UP000187172">
    <property type="component" value="Unassembled WGS sequence"/>
</dbReference>
<evidence type="ECO:0000256" key="1">
    <source>
        <dbReference type="ARBA" id="ARBA00001947"/>
    </source>
</evidence>
<dbReference type="Gene3D" id="3.20.20.150">
    <property type="entry name" value="Divalent-metal-dependent TIM barrel enzymes"/>
    <property type="match status" value="1"/>
</dbReference>
<dbReference type="PROSITE" id="PS51432">
    <property type="entry name" value="AP_NUCLEASE_F2_4"/>
    <property type="match status" value="1"/>
</dbReference>
<protein>
    <submittedName>
        <fullName evidence="10">Endonuclease IV</fullName>
    </submittedName>
</protein>
<evidence type="ECO:0000313" key="10">
    <source>
        <dbReference type="EMBL" id="OMF53665.1"/>
    </source>
</evidence>
<dbReference type="GO" id="GO:0003906">
    <property type="term" value="F:DNA-(apurinic or apyrimidinic site) endonuclease activity"/>
    <property type="evidence" value="ECO:0007669"/>
    <property type="project" value="TreeGrafter"/>
</dbReference>
<gene>
    <name evidence="10" type="ORF">BK138_17715</name>
</gene>
<dbReference type="STRING" id="297318.BK138_17715"/>
<dbReference type="RefSeq" id="WP_076171270.1">
    <property type="nucleotide sequence ID" value="NZ_MRTP01000004.1"/>
</dbReference>
<keyword evidence="5" id="KW-0227">DNA damage</keyword>
<dbReference type="Pfam" id="PF01261">
    <property type="entry name" value="AP_endonuc_2"/>
    <property type="match status" value="1"/>
</dbReference>
<keyword evidence="4" id="KW-0479">Metal-binding</keyword>
<dbReference type="GO" id="GO:0006284">
    <property type="term" value="P:base-excision repair"/>
    <property type="evidence" value="ECO:0007669"/>
    <property type="project" value="TreeGrafter"/>
</dbReference>
<dbReference type="PANTHER" id="PTHR21445">
    <property type="entry name" value="ENDONUCLEASE IV ENDODEOXYRIBONUCLEASE IV"/>
    <property type="match status" value="1"/>
</dbReference>
<evidence type="ECO:0000259" key="9">
    <source>
        <dbReference type="Pfam" id="PF01261"/>
    </source>
</evidence>
<evidence type="ECO:0000256" key="4">
    <source>
        <dbReference type="ARBA" id="ARBA00022723"/>
    </source>
</evidence>
<evidence type="ECO:0000256" key="2">
    <source>
        <dbReference type="ARBA" id="ARBA00005340"/>
    </source>
</evidence>
<reference evidence="10 11" key="1">
    <citation type="submission" date="2016-11" db="EMBL/GenBank/DDBJ databases">
        <title>Paenibacillus species isolates.</title>
        <authorList>
            <person name="Beno S.M."/>
        </authorList>
    </citation>
    <scope>NUCLEOTIDE SEQUENCE [LARGE SCALE GENOMIC DNA]</scope>
    <source>
        <strain evidence="10 11">FSL R5-0378</strain>
    </source>
</reference>
<keyword evidence="8" id="KW-0234">DNA repair</keyword>
<name>A0A1R1EPB9_9BACL</name>
<dbReference type="InterPro" id="IPR036237">
    <property type="entry name" value="Xyl_isomerase-like_sf"/>
</dbReference>
<comment type="caution">
    <text evidence="10">The sequence shown here is derived from an EMBL/GenBank/DDBJ whole genome shotgun (WGS) entry which is preliminary data.</text>
</comment>
<accession>A0A1R1EPB9</accession>
<sequence length="285" mass="31271">MSSNQLLIGCHVSTRGGYGRAARRAWEIGARSFQYFPKNPRGMSIKTLDATAAADCLTFCREHGMPSIAHTPYPINIAIGDSRGRELYELTVKSLQNDLIIAEACGTVGIVVHFGHFKGRDALQGYKNIIQCLNETLSGWQGSAKILLENQAGTPGSMGITLDELVNIRRLSDYPEKIGFCLDTCHAYASGVWDPRTTDALVERGRELGYWSDLAAVHLNDSKYPLGSGKDRHERIGQGYIGEEAFQALLSYPEFHGKALVLETDAGEDGTHRGDIAKVKSWPLD</sequence>
<dbReference type="CDD" id="cd00019">
    <property type="entry name" value="AP2Ec"/>
    <property type="match status" value="1"/>
</dbReference>
<dbReference type="EMBL" id="MRTP01000004">
    <property type="protein sequence ID" value="OMF53665.1"/>
    <property type="molecule type" value="Genomic_DNA"/>
</dbReference>
<dbReference type="GO" id="GO:0008081">
    <property type="term" value="F:phosphoric diester hydrolase activity"/>
    <property type="evidence" value="ECO:0007669"/>
    <property type="project" value="TreeGrafter"/>
</dbReference>
<dbReference type="NCBIfam" id="TIGR00587">
    <property type="entry name" value="nfo"/>
    <property type="match status" value="1"/>
</dbReference>
<evidence type="ECO:0000256" key="8">
    <source>
        <dbReference type="ARBA" id="ARBA00023204"/>
    </source>
</evidence>
<evidence type="ECO:0000256" key="5">
    <source>
        <dbReference type="ARBA" id="ARBA00022763"/>
    </source>
</evidence>
<feature type="domain" description="Xylose isomerase-like TIM barrel" evidence="9">
    <location>
        <begin position="24"/>
        <end position="268"/>
    </location>
</feature>
<dbReference type="PANTHER" id="PTHR21445:SF0">
    <property type="entry name" value="APURINIC-APYRIMIDINIC ENDONUCLEASE"/>
    <property type="match status" value="1"/>
</dbReference>